<feature type="compositionally biased region" description="Low complexity" evidence="1">
    <location>
        <begin position="155"/>
        <end position="194"/>
    </location>
</feature>
<accession>A0ABR3C3I5</accession>
<organism evidence="2 3">
    <name type="scientific">Diplodia seriata</name>
    <dbReference type="NCBI Taxonomy" id="420778"/>
    <lineage>
        <taxon>Eukaryota</taxon>
        <taxon>Fungi</taxon>
        <taxon>Dikarya</taxon>
        <taxon>Ascomycota</taxon>
        <taxon>Pezizomycotina</taxon>
        <taxon>Dothideomycetes</taxon>
        <taxon>Dothideomycetes incertae sedis</taxon>
        <taxon>Botryosphaeriales</taxon>
        <taxon>Botryosphaeriaceae</taxon>
        <taxon>Diplodia</taxon>
    </lineage>
</organism>
<feature type="compositionally biased region" description="Basic residues" evidence="1">
    <location>
        <begin position="35"/>
        <end position="44"/>
    </location>
</feature>
<evidence type="ECO:0000313" key="2">
    <source>
        <dbReference type="EMBL" id="KAL0255193.1"/>
    </source>
</evidence>
<protein>
    <submittedName>
        <fullName evidence="2">Uncharacterized protein</fullName>
    </submittedName>
</protein>
<gene>
    <name evidence="2" type="ORF">SLS55_009723</name>
</gene>
<comment type="caution">
    <text evidence="2">The sequence shown here is derived from an EMBL/GenBank/DDBJ whole genome shotgun (WGS) entry which is preliminary data.</text>
</comment>
<dbReference type="RefSeq" id="XP_066629064.1">
    <property type="nucleotide sequence ID" value="XM_066781118.1"/>
</dbReference>
<feature type="region of interest" description="Disordered" evidence="1">
    <location>
        <begin position="23"/>
        <end position="82"/>
    </location>
</feature>
<sequence length="458" mass="48159">MDASGLGSNSKRCDRCRKADAECNYAASRPVGRPKAAHGRRSSRSPKSPPPAPASRRASTTTTTTTTTTTDTQPQPQPQPQIYLDDDYFNTLLLAAETPAMTETDAAMLDAHGFDLFYHDPVPSPGEHHHHQSDSTSASVAADHQQHQPDPLLTPPSSSSRSFPPFATASSTPSHTSSISSSTSSSSVPTRPHTAAVDRRRAMQHLSDLGLRLYTQLAAHQDGGACADNPDVGALAGDVLRSSNDYLATISLFSSQHQQHQQDRHGHGHLDMATAFQLLIPYVRLVQLHDVLLEAMLLRLSSSSSSATTPPDSTISRRCSESSGFPDVWVGGVCVVAADNSNGQGGGQGGVFGARLLLQMCLCVLGEIESVLGLPGEARIVEGAGDYWGPNGGGGGGAARGDEEDVGAGGLLPQAVSPRLLRTVLDERYGGGGGAPSGGVDVRATRDRIAGVRRLLRR</sequence>
<keyword evidence="3" id="KW-1185">Reference proteome</keyword>
<dbReference type="EMBL" id="JAJVCZ030000010">
    <property type="protein sequence ID" value="KAL0255193.1"/>
    <property type="molecule type" value="Genomic_DNA"/>
</dbReference>
<name>A0ABR3C3I5_9PEZI</name>
<feature type="compositionally biased region" description="Low complexity" evidence="1">
    <location>
        <begin position="54"/>
        <end position="74"/>
    </location>
</feature>
<dbReference type="Proteomes" id="UP001430584">
    <property type="component" value="Unassembled WGS sequence"/>
</dbReference>
<proteinExistence type="predicted"/>
<dbReference type="GeneID" id="92013808"/>
<feature type="region of interest" description="Disordered" evidence="1">
    <location>
        <begin position="120"/>
        <end position="197"/>
    </location>
</feature>
<evidence type="ECO:0000256" key="1">
    <source>
        <dbReference type="SAM" id="MobiDB-lite"/>
    </source>
</evidence>
<evidence type="ECO:0000313" key="3">
    <source>
        <dbReference type="Proteomes" id="UP001430584"/>
    </source>
</evidence>
<reference evidence="2 3" key="1">
    <citation type="submission" date="2024-02" db="EMBL/GenBank/DDBJ databases">
        <title>De novo assembly and annotation of 12 fungi associated with fruit tree decline syndrome in Ontario, Canada.</title>
        <authorList>
            <person name="Sulman M."/>
            <person name="Ellouze W."/>
            <person name="Ilyukhin E."/>
        </authorList>
    </citation>
    <scope>NUCLEOTIDE SEQUENCE [LARGE SCALE GENOMIC DNA]</scope>
    <source>
        <strain evidence="2 3">FDS-637</strain>
    </source>
</reference>